<evidence type="ECO:0000313" key="1">
    <source>
        <dbReference type="EMBL" id="KAI3735004.1"/>
    </source>
</evidence>
<sequence length="69" mass="8309">MNPTTKEIKLNGQFEYIPTNFMRQLHDFIKNKQRKLIAHKLQPIYINTHNLYLKRKLTNKQTIAVEKVN</sequence>
<reference evidence="2" key="1">
    <citation type="journal article" date="2022" name="Mol. Ecol. Resour.">
        <title>The genomes of chicory, endive, great burdock and yacon provide insights into Asteraceae palaeo-polyploidization history and plant inulin production.</title>
        <authorList>
            <person name="Fan W."/>
            <person name="Wang S."/>
            <person name="Wang H."/>
            <person name="Wang A."/>
            <person name="Jiang F."/>
            <person name="Liu H."/>
            <person name="Zhao H."/>
            <person name="Xu D."/>
            <person name="Zhang Y."/>
        </authorList>
    </citation>
    <scope>NUCLEOTIDE SEQUENCE [LARGE SCALE GENOMIC DNA]</scope>
    <source>
        <strain evidence="2">cv. Niubang</strain>
    </source>
</reference>
<proteinExistence type="predicted"/>
<name>A0ACB9CL62_ARCLA</name>
<evidence type="ECO:0000313" key="2">
    <source>
        <dbReference type="Proteomes" id="UP001055879"/>
    </source>
</evidence>
<organism evidence="1 2">
    <name type="scientific">Arctium lappa</name>
    <name type="common">Greater burdock</name>
    <name type="synonym">Lappa major</name>
    <dbReference type="NCBI Taxonomy" id="4217"/>
    <lineage>
        <taxon>Eukaryota</taxon>
        <taxon>Viridiplantae</taxon>
        <taxon>Streptophyta</taxon>
        <taxon>Embryophyta</taxon>
        <taxon>Tracheophyta</taxon>
        <taxon>Spermatophyta</taxon>
        <taxon>Magnoliopsida</taxon>
        <taxon>eudicotyledons</taxon>
        <taxon>Gunneridae</taxon>
        <taxon>Pentapetalae</taxon>
        <taxon>asterids</taxon>
        <taxon>campanulids</taxon>
        <taxon>Asterales</taxon>
        <taxon>Asteraceae</taxon>
        <taxon>Carduoideae</taxon>
        <taxon>Cardueae</taxon>
        <taxon>Arctiinae</taxon>
        <taxon>Arctium</taxon>
    </lineage>
</organism>
<dbReference type="EMBL" id="CM042050">
    <property type="protein sequence ID" value="KAI3735004.1"/>
    <property type="molecule type" value="Genomic_DNA"/>
</dbReference>
<comment type="caution">
    <text evidence="1">The sequence shown here is derived from an EMBL/GenBank/DDBJ whole genome shotgun (WGS) entry which is preliminary data.</text>
</comment>
<keyword evidence="2" id="KW-1185">Reference proteome</keyword>
<protein>
    <submittedName>
        <fullName evidence="1">Uncharacterized protein</fullName>
    </submittedName>
</protein>
<accession>A0ACB9CL62</accession>
<reference evidence="1 2" key="2">
    <citation type="journal article" date="2022" name="Mol. Ecol. Resour.">
        <title>The genomes of chicory, endive, great burdock and yacon provide insights into Asteraceae paleo-polyploidization history and plant inulin production.</title>
        <authorList>
            <person name="Fan W."/>
            <person name="Wang S."/>
            <person name="Wang H."/>
            <person name="Wang A."/>
            <person name="Jiang F."/>
            <person name="Liu H."/>
            <person name="Zhao H."/>
            <person name="Xu D."/>
            <person name="Zhang Y."/>
        </authorList>
    </citation>
    <scope>NUCLEOTIDE SEQUENCE [LARGE SCALE GENOMIC DNA]</scope>
    <source>
        <strain evidence="2">cv. Niubang</strain>
    </source>
</reference>
<dbReference type="Proteomes" id="UP001055879">
    <property type="component" value="Linkage Group LG04"/>
</dbReference>
<gene>
    <name evidence="1" type="ORF">L6452_14488</name>
</gene>